<dbReference type="InterPro" id="IPR009454">
    <property type="entry name" value="Lipid_transpt_open_b-sht"/>
</dbReference>
<gene>
    <name evidence="5" type="ORF">F7725_007458</name>
</gene>
<protein>
    <recommendedName>
        <fullName evidence="4">Vitellinogen open beta-sheet domain-containing protein</fullName>
    </recommendedName>
</protein>
<dbReference type="SMART" id="SM01169">
    <property type="entry name" value="DUF1943"/>
    <property type="match status" value="1"/>
</dbReference>
<accession>A0A7J5Y4F5</accession>
<dbReference type="InterPro" id="IPR011030">
    <property type="entry name" value="Lipovitellin_superhlx_dom"/>
</dbReference>
<sequence length="1880" mass="209827">MEVYEDAQSPVEKRVAAYLMLMKSPDHALVTNILNNLENVRDKQLKSFVVSHLKNIHKSGETQISRKDIELVLADTNTLVDGMSSHYKIDSALGSIQSNIIFNATDTLPKEVMLETTLKVFDYNYDIFEVGVEGTGFEPTIDALFGEQGFFPDSISKVMYWAGDKANILREVLEKVVPEKDRTKRQVKTFLDSYILFLCTLHLLFQNPASSAIMFLVPFIAVDAYPETKLTLIISLQVPENLLKYIANSAQKLMDDVHVSPAPETIAYLRLLGAEIGYMKTNDMRNMAQTLSMYYHVFMRELPVKAFFALTSSTENEIFAHYIFMENAFSLSTASGFPLKFSMAGVIAPGAKGGFTHSPAKTMTDLSFMPSVGLEFITQMGVHIPDYLEAGLEMHSQLYSESSLNAKVTLSRNQMRLSIPAPKSNTQLFSISNEMLSVSCGQTEKVPSLMEDRIDSTDCQPLLSGLNICTIVRYSNATSIDQASYYPLNGESSVEACLMSRGRSFHRADRSTVWDLSDEQGQIVPQCGACLMSRGRSFHSVETCLMSRGRSFHSVEACLMCRGRSFHSPTGEVSEYTATIIDETLREGKKGRHKCGSLSDVQGQIVPQCGDLSDEQGQIVPQCGGLEAGNCTVLLFPHYMEVALVSLKNCSCLWLQALVKCWAVFKLQAPCKLRYVLSVLLSCKRNRATASLKYNRNKNTLTTEVVIPDYDVEAGIRLAVIESDARGKKMRGITIDVTNRNIPQLTLVGHTRLHMMNDAMLQLQMVIPILKTEASVSATLKKDKDVLMDLVTAINLPKTSYQQKASLKFDDDKFEVELKSDMNIEIHKLIPSIVDHHRQLQQLIDHILDQTVAKTDMKLRHIVTKGIEAGDIWLDKLTARIPYLVNLRSKRSISDLTLPALPENCLCIRNESLFRYQFNKDKMAISIPLPHGGKTSEELNIPTTVSIPLIDLPKIGFNIPAKTVHLPSFTIPPFLDLTVPLLGLVEASTKINSNFYSWEGSISGGNNTVDVPNYIVQYKAMAQSPFNLLSYKLEGTGMMSGKADDNLKYLLNSSFSHSLIDTSFSVFNTLTVTNTLNARANYKIEASSPIGLQAYLYYSAKSTSTIDSFKVSGDGTVDGLLKICSFYTNTSYTHSYNIRPLEGKGRGDSNLHFNLPFMEVHNMIQGVYANSELNIVSKTNVQKDVFNHVADLKYKDAQLTLKCNAVASAMGKSLNNKVELGVSSQMAILRIESQADGDSNRAFSLITGSLDSNGLEVNSEGSLTLDTGRGLHKASVLVSRNGLTTSGTNIIQCSAVTVENIFSGAIDNNGASLSSGVKTMAMESRGELNIEVKITAAEASLNGVFKGHAYDATTRNNIDIILNRRALAFTSNIMGTFKQMNTENSHTLTLTLWTLALQSKTKNFICEDMHYKQDTRVNIKPFVMSIDLSNDLRFYDISLNNVGHMKLEPIKMDLSGNMKGAYGEEHNIKHTYELSIDNMAGKMKYNMSGNLTDAQLSHNCELEIAGLSSKLKCEAQINSEPLRFDSTIRTMAQPFRLTLDAIVNSDGEINLYGKHAGQLNSKFLIRAEPLAFTHSHDTRVSTTHMLPSGESSTHLENRFDGLLTPSDQSLTWKVRSELNNHAYNHDISTFNNPEKIGLEFSGVMLTDIFKNLGKKDKKSEIQEFSMAGFIKYDKNGDCHVIDIPLIESFPVALEQYKNTLVQALESLQQFIHNLDVIQLITDFRAKLDRVPMQVTHFMQEMDLENKVNTVKAKLDYLVNEFAVTMNDLEVAVNNLREFIENPVMDFATKVRDLILTIKDYVKARHLVNMITDVLSQIGNKLWSIDEQYEIKHSLVKALDTIEDIIRQIDFRSSQKAVLCGFENLILNMESWRKSKTNFLK</sequence>
<organism evidence="5 6">
    <name type="scientific">Dissostichus mawsoni</name>
    <name type="common">Antarctic cod</name>
    <dbReference type="NCBI Taxonomy" id="36200"/>
    <lineage>
        <taxon>Eukaryota</taxon>
        <taxon>Metazoa</taxon>
        <taxon>Chordata</taxon>
        <taxon>Craniata</taxon>
        <taxon>Vertebrata</taxon>
        <taxon>Euteleostomi</taxon>
        <taxon>Actinopterygii</taxon>
        <taxon>Neopterygii</taxon>
        <taxon>Teleostei</taxon>
        <taxon>Neoteleostei</taxon>
        <taxon>Acanthomorphata</taxon>
        <taxon>Eupercaria</taxon>
        <taxon>Perciformes</taxon>
        <taxon>Notothenioidei</taxon>
        <taxon>Nototheniidae</taxon>
        <taxon>Dissostichus</taxon>
    </lineage>
</organism>
<reference evidence="5 6" key="1">
    <citation type="submission" date="2020-03" db="EMBL/GenBank/DDBJ databases">
        <title>Dissostichus mawsoni Genome sequencing and assembly.</title>
        <authorList>
            <person name="Park H."/>
        </authorList>
    </citation>
    <scope>NUCLEOTIDE SEQUENCE [LARGE SCALE GENOMIC DNA]</scope>
    <source>
        <strain evidence="5">DM0001</strain>
        <tissue evidence="5">Muscle</tissue>
    </source>
</reference>
<evidence type="ECO:0000256" key="3">
    <source>
        <dbReference type="ARBA" id="ARBA00023180"/>
    </source>
</evidence>
<dbReference type="GO" id="GO:0034359">
    <property type="term" value="C:mature chylomicron"/>
    <property type="evidence" value="ECO:0007669"/>
    <property type="project" value="TreeGrafter"/>
</dbReference>
<evidence type="ECO:0000256" key="2">
    <source>
        <dbReference type="ARBA" id="ARBA00022525"/>
    </source>
</evidence>
<dbReference type="Gene3D" id="2.20.80.10">
    <property type="entry name" value="Lipovitellin-phosvitin complex, chain A, domain 4"/>
    <property type="match status" value="1"/>
</dbReference>
<dbReference type="Proteomes" id="UP000518266">
    <property type="component" value="Unassembled WGS sequence"/>
</dbReference>
<dbReference type="Pfam" id="PF01347">
    <property type="entry name" value="Vitellogenin_N"/>
    <property type="match status" value="1"/>
</dbReference>
<dbReference type="InterPro" id="IPR001747">
    <property type="entry name" value="Vitellogenin_N"/>
</dbReference>
<comment type="subcellular location">
    <subcellularLocation>
        <location evidence="1">Secreted</location>
    </subcellularLocation>
</comment>
<dbReference type="GO" id="GO:0042953">
    <property type="term" value="P:lipoprotein transport"/>
    <property type="evidence" value="ECO:0007669"/>
    <property type="project" value="TreeGrafter"/>
</dbReference>
<keyword evidence="6" id="KW-1185">Reference proteome</keyword>
<evidence type="ECO:0000313" key="5">
    <source>
        <dbReference type="EMBL" id="KAF3844295.1"/>
    </source>
</evidence>
<dbReference type="OrthoDB" id="6484170at2759"/>
<feature type="domain" description="Vitellinogen open beta-sheet" evidence="4">
    <location>
        <begin position="82"/>
        <end position="438"/>
    </location>
</feature>
<dbReference type="EMBL" id="JAAKFY010000015">
    <property type="protein sequence ID" value="KAF3844295.1"/>
    <property type="molecule type" value="Genomic_DNA"/>
</dbReference>
<proteinExistence type="predicted"/>
<dbReference type="InterPro" id="IPR052418">
    <property type="entry name" value="Apolipoprotein_B"/>
</dbReference>
<dbReference type="GO" id="GO:0042632">
    <property type="term" value="P:cholesterol homeostasis"/>
    <property type="evidence" value="ECO:0007669"/>
    <property type="project" value="TreeGrafter"/>
</dbReference>
<dbReference type="GO" id="GO:0034362">
    <property type="term" value="C:low-density lipoprotein particle"/>
    <property type="evidence" value="ECO:0007669"/>
    <property type="project" value="TreeGrafter"/>
</dbReference>
<dbReference type="Pfam" id="PF06448">
    <property type="entry name" value="DUF1081"/>
    <property type="match status" value="1"/>
</dbReference>
<comment type="caution">
    <text evidence="5">The sequence shown here is derived from an EMBL/GenBank/DDBJ whole genome shotgun (WGS) entry which is preliminary data.</text>
</comment>
<dbReference type="PANTHER" id="PTHR13769">
    <property type="entry name" value="APOLIPOPROTEIN B"/>
    <property type="match status" value="1"/>
</dbReference>
<dbReference type="GO" id="GO:0034361">
    <property type="term" value="C:very-low-density lipoprotein particle"/>
    <property type="evidence" value="ECO:0007669"/>
    <property type="project" value="TreeGrafter"/>
</dbReference>
<dbReference type="GO" id="GO:0006642">
    <property type="term" value="P:triglyceride mobilization"/>
    <property type="evidence" value="ECO:0007669"/>
    <property type="project" value="TreeGrafter"/>
</dbReference>
<dbReference type="Pfam" id="PF09172">
    <property type="entry name" value="Vit_open_b-sht"/>
    <property type="match status" value="1"/>
</dbReference>
<dbReference type="SUPFAM" id="SSF48431">
    <property type="entry name" value="Lipovitellin-phosvitin complex, superhelical domain"/>
    <property type="match status" value="1"/>
</dbReference>
<dbReference type="PANTHER" id="PTHR13769:SF6">
    <property type="entry name" value="APOLIPOPROTEIN B-100"/>
    <property type="match status" value="1"/>
</dbReference>
<dbReference type="Gene3D" id="1.25.10.20">
    <property type="entry name" value="Vitellinogen, superhelical"/>
    <property type="match status" value="1"/>
</dbReference>
<name>A0A7J5Y4F5_DISMA</name>
<dbReference type="SUPFAM" id="SSF56968">
    <property type="entry name" value="Lipovitellin-phosvitin complex, beta-sheet shell regions"/>
    <property type="match status" value="1"/>
</dbReference>
<dbReference type="GO" id="GO:0120020">
    <property type="term" value="F:cholesterol transfer activity"/>
    <property type="evidence" value="ECO:0007669"/>
    <property type="project" value="TreeGrafter"/>
</dbReference>
<evidence type="ECO:0000259" key="4">
    <source>
        <dbReference type="SMART" id="SM01169"/>
    </source>
</evidence>
<evidence type="ECO:0000256" key="1">
    <source>
        <dbReference type="ARBA" id="ARBA00004613"/>
    </source>
</evidence>
<evidence type="ECO:0000313" key="6">
    <source>
        <dbReference type="Proteomes" id="UP000518266"/>
    </source>
</evidence>
<dbReference type="InterPro" id="IPR015819">
    <property type="entry name" value="Lipid_transp_b-sht_shell"/>
</dbReference>
<keyword evidence="2" id="KW-0964">Secreted</keyword>
<keyword evidence="3" id="KW-0325">Glycoprotein</keyword>
<dbReference type="GO" id="GO:0030301">
    <property type="term" value="P:cholesterol transport"/>
    <property type="evidence" value="ECO:0007669"/>
    <property type="project" value="TreeGrafter"/>
</dbReference>
<dbReference type="InterPro" id="IPR015255">
    <property type="entry name" value="Vitellinogen_open_b-sht"/>
</dbReference>
<dbReference type="GO" id="GO:0050750">
    <property type="term" value="F:low-density lipoprotein particle receptor binding"/>
    <property type="evidence" value="ECO:0007669"/>
    <property type="project" value="TreeGrafter"/>
</dbReference>